<dbReference type="InterPro" id="IPR025996">
    <property type="entry name" value="MT1864/Rv1816-like_C"/>
</dbReference>
<accession>A0A068LT12</accession>
<evidence type="ECO:0000256" key="3">
    <source>
        <dbReference type="ARBA" id="ARBA00023163"/>
    </source>
</evidence>
<dbReference type="Pfam" id="PF13305">
    <property type="entry name" value="TetR_C_33"/>
    <property type="match status" value="1"/>
</dbReference>
<keyword evidence="2" id="KW-0238">DNA-binding</keyword>
<gene>
    <name evidence="6" type="ORF">BMMGA3_08495</name>
</gene>
<protein>
    <submittedName>
        <fullName evidence="6">Regulatory protein TetR</fullName>
    </submittedName>
</protein>
<feature type="domain" description="HTH tetR-type" evidence="4">
    <location>
        <begin position="27"/>
        <end position="64"/>
    </location>
</feature>
<dbReference type="STRING" id="796606.BMMGA3_08495"/>
<dbReference type="Pfam" id="PF00440">
    <property type="entry name" value="TetR_N"/>
    <property type="match status" value="1"/>
</dbReference>
<dbReference type="HOGENOM" id="CLU_069356_43_2_9"/>
<evidence type="ECO:0000313" key="6">
    <source>
        <dbReference type="EMBL" id="AIE60103.1"/>
    </source>
</evidence>
<dbReference type="InterPro" id="IPR009057">
    <property type="entry name" value="Homeodomain-like_sf"/>
</dbReference>
<dbReference type="SUPFAM" id="SSF48498">
    <property type="entry name" value="Tetracyclin repressor-like, C-terminal domain"/>
    <property type="match status" value="1"/>
</dbReference>
<dbReference type="EMBL" id="CP007739">
    <property type="protein sequence ID" value="AIE60103.1"/>
    <property type="molecule type" value="Genomic_DNA"/>
</dbReference>
<sequence length="208" mass="22619">MNYQAVIKVSKGESTLSPRTGLDMPTILRNAAEIADLEGIEAVTLASLAKKLNIRPPSLYNHFNGLPGLRKHLAIYALERLFEKLSYAAIGRSGDEAVKQLGITYVEFARTHPGLYEASLLAPDSADQEVQQAGQKIVDLATRVLSVYGLKDDAALHAVRGLRSILHGFASLEQRGGFGLPLSLDKSLHLLIEAFLAGIHVMKQYGED</sequence>
<dbReference type="KEGG" id="bmet:BMMGA3_08495"/>
<dbReference type="Gene3D" id="1.10.357.10">
    <property type="entry name" value="Tetracycline Repressor, domain 2"/>
    <property type="match status" value="1"/>
</dbReference>
<evidence type="ECO:0000259" key="5">
    <source>
        <dbReference type="Pfam" id="PF13305"/>
    </source>
</evidence>
<dbReference type="eggNOG" id="COG1309">
    <property type="taxonomic scope" value="Bacteria"/>
</dbReference>
<proteinExistence type="predicted"/>
<evidence type="ECO:0000313" key="7">
    <source>
        <dbReference type="Proteomes" id="UP000027602"/>
    </source>
</evidence>
<organism evidence="6 7">
    <name type="scientific">Bacillus methanolicus (strain MGA3 / ATCC 53907)</name>
    <dbReference type="NCBI Taxonomy" id="796606"/>
    <lineage>
        <taxon>Bacteria</taxon>
        <taxon>Bacillati</taxon>
        <taxon>Bacillota</taxon>
        <taxon>Bacilli</taxon>
        <taxon>Bacillales</taxon>
        <taxon>Bacillaceae</taxon>
        <taxon>Bacillus</taxon>
    </lineage>
</organism>
<evidence type="ECO:0000256" key="1">
    <source>
        <dbReference type="ARBA" id="ARBA00023015"/>
    </source>
</evidence>
<dbReference type="InterPro" id="IPR001647">
    <property type="entry name" value="HTH_TetR"/>
</dbReference>
<evidence type="ECO:0000259" key="4">
    <source>
        <dbReference type="Pfam" id="PF00440"/>
    </source>
</evidence>
<dbReference type="SUPFAM" id="SSF46689">
    <property type="entry name" value="Homeodomain-like"/>
    <property type="match status" value="1"/>
</dbReference>
<feature type="domain" description="HTH-type transcriptional regulator MT1864/Rv1816-like C-terminal" evidence="5">
    <location>
        <begin position="99"/>
        <end position="195"/>
    </location>
</feature>
<reference evidence="6 7" key="1">
    <citation type="journal article" date="2015" name="BMC Genomics">
        <title>Transcriptome analysis of thermophilic methylotrophic Bacillus methanolicus MGA3 using RNA-sequencing provides detailed insights into its previously uncharted transcriptional landscape.</title>
        <authorList>
            <person name="Irla M."/>
            <person name="Neshat A."/>
            <person name="Brautaset T."/>
            <person name="Ruckert C."/>
            <person name="Kalinowski J."/>
            <person name="Wendisch V.F."/>
        </authorList>
    </citation>
    <scope>NUCLEOTIDE SEQUENCE [LARGE SCALE GENOMIC DNA]</scope>
    <source>
        <strain evidence="7">MGA3 / ATCC 53907</strain>
    </source>
</reference>
<dbReference type="Proteomes" id="UP000027602">
    <property type="component" value="Chromosome"/>
</dbReference>
<keyword evidence="1" id="KW-0805">Transcription regulation</keyword>
<dbReference type="AlphaFoldDB" id="A0A068LT12"/>
<evidence type="ECO:0000256" key="2">
    <source>
        <dbReference type="ARBA" id="ARBA00023125"/>
    </source>
</evidence>
<keyword evidence="7" id="KW-1185">Reference proteome</keyword>
<dbReference type="InterPro" id="IPR036271">
    <property type="entry name" value="Tet_transcr_reg_TetR-rel_C_sf"/>
</dbReference>
<name>A0A068LT12_BACMM</name>
<keyword evidence="3" id="KW-0804">Transcription</keyword>
<dbReference type="Gene3D" id="1.10.10.60">
    <property type="entry name" value="Homeodomain-like"/>
    <property type="match status" value="1"/>
</dbReference>
<dbReference type="GO" id="GO:0003677">
    <property type="term" value="F:DNA binding"/>
    <property type="evidence" value="ECO:0007669"/>
    <property type="project" value="UniProtKB-KW"/>
</dbReference>